<feature type="transmembrane region" description="Helical" evidence="1">
    <location>
        <begin position="136"/>
        <end position="156"/>
    </location>
</feature>
<name>A0A9D1JIP2_9FIRM</name>
<proteinExistence type="predicted"/>
<accession>A0A9D1JIP2</accession>
<reference evidence="2" key="2">
    <citation type="journal article" date="2021" name="PeerJ">
        <title>Extensive microbial diversity within the chicken gut microbiome revealed by metagenomics and culture.</title>
        <authorList>
            <person name="Gilroy R."/>
            <person name="Ravi A."/>
            <person name="Getino M."/>
            <person name="Pursley I."/>
            <person name="Horton D.L."/>
            <person name="Alikhan N.F."/>
            <person name="Baker D."/>
            <person name="Gharbi K."/>
            <person name="Hall N."/>
            <person name="Watson M."/>
            <person name="Adriaenssens E.M."/>
            <person name="Foster-Nyarko E."/>
            <person name="Jarju S."/>
            <person name="Secka A."/>
            <person name="Antonio M."/>
            <person name="Oren A."/>
            <person name="Chaudhuri R.R."/>
            <person name="La Ragione R."/>
            <person name="Hildebrand F."/>
            <person name="Pallen M.J."/>
        </authorList>
    </citation>
    <scope>NUCLEOTIDE SEQUENCE</scope>
    <source>
        <strain evidence="2">CHK157-1446</strain>
    </source>
</reference>
<reference evidence="2" key="1">
    <citation type="submission" date="2020-10" db="EMBL/GenBank/DDBJ databases">
        <authorList>
            <person name="Gilroy R."/>
        </authorList>
    </citation>
    <scope>NUCLEOTIDE SEQUENCE</scope>
    <source>
        <strain evidence="2">CHK157-1446</strain>
    </source>
</reference>
<feature type="transmembrane region" description="Helical" evidence="1">
    <location>
        <begin position="278"/>
        <end position="294"/>
    </location>
</feature>
<comment type="caution">
    <text evidence="2">The sequence shown here is derived from an EMBL/GenBank/DDBJ whole genome shotgun (WGS) entry which is preliminary data.</text>
</comment>
<feature type="transmembrane region" description="Helical" evidence="1">
    <location>
        <begin position="31"/>
        <end position="54"/>
    </location>
</feature>
<evidence type="ECO:0000313" key="3">
    <source>
        <dbReference type="Proteomes" id="UP000823982"/>
    </source>
</evidence>
<dbReference type="AlphaFoldDB" id="A0A9D1JIP2"/>
<gene>
    <name evidence="2" type="ORF">IAD01_07210</name>
</gene>
<feature type="transmembrane region" description="Helical" evidence="1">
    <location>
        <begin position="109"/>
        <end position="130"/>
    </location>
</feature>
<protein>
    <recommendedName>
        <fullName evidence="4">Sporulation integral membrane protein YlbJ</fullName>
    </recommendedName>
</protein>
<feature type="transmembrane region" description="Helical" evidence="1">
    <location>
        <begin position="237"/>
        <end position="257"/>
    </location>
</feature>
<sequence length="348" mass="37769">MKRIKLTDLAMYACVVLSLFFMDSIKDNVIAAIKSCAYTIVPSLFVMCVLSTIITKSGAIERLAAVFKIDGRYFSAFILGNISGYPIGAKVLSSLVEDNRITKADAERAICFCFASGPAFCLGVVGGTVFKSKLLGVMLFLSIFLSNLTLYIFFAVKRARKKRCGGENDTGSGSKLPFSDLCSSAVVSSAYSMVSICSAILFFSAIIAVVYAVAPFAGSLSIVPPILEISRITSLKYAGLTSFVIVAVLMSFGGLCVHMQVKSIASFSLKQFYLTRPVQLLLTAFYAFILYAPAQKYLPANVKPSDTEIIISSSDSLIPFVCVLLMIVIAITHKRNHSTYMHKIVRSH</sequence>
<keyword evidence="1" id="KW-0812">Transmembrane</keyword>
<keyword evidence="1" id="KW-0472">Membrane</keyword>
<feature type="transmembrane region" description="Helical" evidence="1">
    <location>
        <begin position="193"/>
        <end position="217"/>
    </location>
</feature>
<evidence type="ECO:0000256" key="1">
    <source>
        <dbReference type="SAM" id="Phobius"/>
    </source>
</evidence>
<dbReference type="EMBL" id="DVIR01000066">
    <property type="protein sequence ID" value="HIS25169.1"/>
    <property type="molecule type" value="Genomic_DNA"/>
</dbReference>
<organism evidence="2 3">
    <name type="scientific">Candidatus Faeciplasma gallinarum</name>
    <dbReference type="NCBI Taxonomy" id="2840799"/>
    <lineage>
        <taxon>Bacteria</taxon>
        <taxon>Bacillati</taxon>
        <taxon>Bacillota</taxon>
        <taxon>Clostridia</taxon>
        <taxon>Eubacteriales</taxon>
        <taxon>Oscillospiraceae</taxon>
        <taxon>Oscillospiraceae incertae sedis</taxon>
        <taxon>Candidatus Faeciplasma</taxon>
    </lineage>
</organism>
<keyword evidence="1" id="KW-1133">Transmembrane helix</keyword>
<feature type="transmembrane region" description="Helical" evidence="1">
    <location>
        <begin position="309"/>
        <end position="331"/>
    </location>
</feature>
<dbReference type="Proteomes" id="UP000823982">
    <property type="component" value="Unassembled WGS sequence"/>
</dbReference>
<evidence type="ECO:0000313" key="2">
    <source>
        <dbReference type="EMBL" id="HIS25169.1"/>
    </source>
</evidence>
<evidence type="ECO:0008006" key="4">
    <source>
        <dbReference type="Google" id="ProtNLM"/>
    </source>
</evidence>